<keyword evidence="3" id="KW-1185">Reference proteome</keyword>
<evidence type="ECO:0000313" key="2">
    <source>
        <dbReference type="EMBL" id="MFC5890790.1"/>
    </source>
</evidence>
<feature type="transmembrane region" description="Helical" evidence="1">
    <location>
        <begin position="50"/>
        <end position="71"/>
    </location>
</feature>
<keyword evidence="1" id="KW-0812">Transmembrane</keyword>
<protein>
    <submittedName>
        <fullName evidence="2">Uncharacterized protein</fullName>
    </submittedName>
</protein>
<name>A0ABW1F9I7_9ACTN</name>
<organism evidence="2 3">
    <name type="scientific">Kitasatospora aburaviensis</name>
    <dbReference type="NCBI Taxonomy" id="67265"/>
    <lineage>
        <taxon>Bacteria</taxon>
        <taxon>Bacillati</taxon>
        <taxon>Actinomycetota</taxon>
        <taxon>Actinomycetes</taxon>
        <taxon>Kitasatosporales</taxon>
        <taxon>Streptomycetaceae</taxon>
        <taxon>Kitasatospora</taxon>
    </lineage>
</organism>
<comment type="caution">
    <text evidence="2">The sequence shown here is derived from an EMBL/GenBank/DDBJ whole genome shotgun (WGS) entry which is preliminary data.</text>
</comment>
<feature type="transmembrane region" description="Helical" evidence="1">
    <location>
        <begin position="83"/>
        <end position="109"/>
    </location>
</feature>
<dbReference type="RefSeq" id="WP_345328864.1">
    <property type="nucleotide sequence ID" value="NZ_BAAAVH010000056.1"/>
</dbReference>
<evidence type="ECO:0000313" key="3">
    <source>
        <dbReference type="Proteomes" id="UP001596067"/>
    </source>
</evidence>
<accession>A0ABW1F9I7</accession>
<evidence type="ECO:0000256" key="1">
    <source>
        <dbReference type="SAM" id="Phobius"/>
    </source>
</evidence>
<keyword evidence="1" id="KW-1133">Transmembrane helix</keyword>
<dbReference type="EMBL" id="JBHSOD010000096">
    <property type="protein sequence ID" value="MFC5890790.1"/>
    <property type="molecule type" value="Genomic_DNA"/>
</dbReference>
<proteinExistence type="predicted"/>
<dbReference type="Proteomes" id="UP001596067">
    <property type="component" value="Unassembled WGS sequence"/>
</dbReference>
<gene>
    <name evidence="2" type="ORF">ACFP0N_38150</name>
</gene>
<keyword evidence="1" id="KW-0472">Membrane</keyword>
<feature type="transmembrane region" description="Helical" evidence="1">
    <location>
        <begin position="26"/>
        <end position="43"/>
    </location>
</feature>
<reference evidence="3" key="1">
    <citation type="journal article" date="2019" name="Int. J. Syst. Evol. Microbiol.">
        <title>The Global Catalogue of Microorganisms (GCM) 10K type strain sequencing project: providing services to taxonomists for standard genome sequencing and annotation.</title>
        <authorList>
            <consortium name="The Broad Institute Genomics Platform"/>
            <consortium name="The Broad Institute Genome Sequencing Center for Infectious Disease"/>
            <person name="Wu L."/>
            <person name="Ma J."/>
        </authorList>
    </citation>
    <scope>NUCLEOTIDE SEQUENCE [LARGE SCALE GENOMIC DNA]</scope>
    <source>
        <strain evidence="3">CGMCC 4.1469</strain>
    </source>
</reference>
<sequence>MALIGAGPWLLPQVGGAAPDDGALVMEYVACVAASAFALGVALGRVCAWVPCMTAGGVAVPAMLATSGAFGGPAGEFGDTAGFLLGALLLLALLVQLPLLIGACTGWLIGSLREG</sequence>